<reference evidence="2" key="1">
    <citation type="submission" date="2018-02" db="EMBL/GenBank/DDBJ databases">
        <authorList>
            <person name="Cohen D.B."/>
            <person name="Kent A.D."/>
        </authorList>
    </citation>
    <scope>NUCLEOTIDE SEQUENCE</scope>
</reference>
<evidence type="ECO:0000256" key="1">
    <source>
        <dbReference type="SAM" id="MobiDB-lite"/>
    </source>
</evidence>
<accession>A0A2N9F0A0</accession>
<protein>
    <submittedName>
        <fullName evidence="2">Uncharacterized protein</fullName>
    </submittedName>
</protein>
<organism evidence="2">
    <name type="scientific">Fagus sylvatica</name>
    <name type="common">Beechnut</name>
    <dbReference type="NCBI Taxonomy" id="28930"/>
    <lineage>
        <taxon>Eukaryota</taxon>
        <taxon>Viridiplantae</taxon>
        <taxon>Streptophyta</taxon>
        <taxon>Embryophyta</taxon>
        <taxon>Tracheophyta</taxon>
        <taxon>Spermatophyta</taxon>
        <taxon>Magnoliopsida</taxon>
        <taxon>eudicotyledons</taxon>
        <taxon>Gunneridae</taxon>
        <taxon>Pentapetalae</taxon>
        <taxon>rosids</taxon>
        <taxon>fabids</taxon>
        <taxon>Fagales</taxon>
        <taxon>Fagaceae</taxon>
        <taxon>Fagus</taxon>
    </lineage>
</organism>
<sequence>MLSLSQLSPSRSGGGYGKIGLVQEPSSKSGDPLGLAVVTTYVKWSRGGYDRRCLAVVAVGFNRERALHTLRFVGGCGFVGAAALSGLDCCGFSGAVGRWFFGWWVAGCGL</sequence>
<gene>
    <name evidence="2" type="ORF">FSB_LOCUS8407</name>
</gene>
<evidence type="ECO:0000313" key="2">
    <source>
        <dbReference type="EMBL" id="SPC80525.1"/>
    </source>
</evidence>
<proteinExistence type="predicted"/>
<feature type="compositionally biased region" description="Polar residues" evidence="1">
    <location>
        <begin position="1"/>
        <end position="11"/>
    </location>
</feature>
<dbReference type="AlphaFoldDB" id="A0A2N9F0A0"/>
<feature type="region of interest" description="Disordered" evidence="1">
    <location>
        <begin position="1"/>
        <end position="30"/>
    </location>
</feature>
<name>A0A2N9F0A0_FAGSY</name>
<dbReference type="EMBL" id="OIVN01000455">
    <property type="protein sequence ID" value="SPC80525.1"/>
    <property type="molecule type" value="Genomic_DNA"/>
</dbReference>